<gene>
    <name evidence="1" type="ORF">RND81_08G020100</name>
</gene>
<organism evidence="1 2">
    <name type="scientific">Saponaria officinalis</name>
    <name type="common">Common soapwort</name>
    <name type="synonym">Lychnis saponaria</name>
    <dbReference type="NCBI Taxonomy" id="3572"/>
    <lineage>
        <taxon>Eukaryota</taxon>
        <taxon>Viridiplantae</taxon>
        <taxon>Streptophyta</taxon>
        <taxon>Embryophyta</taxon>
        <taxon>Tracheophyta</taxon>
        <taxon>Spermatophyta</taxon>
        <taxon>Magnoliopsida</taxon>
        <taxon>eudicotyledons</taxon>
        <taxon>Gunneridae</taxon>
        <taxon>Pentapetalae</taxon>
        <taxon>Caryophyllales</taxon>
        <taxon>Caryophyllaceae</taxon>
        <taxon>Caryophylleae</taxon>
        <taxon>Saponaria</taxon>
    </lineage>
</organism>
<dbReference type="AlphaFoldDB" id="A0AAW1J3M7"/>
<name>A0AAW1J3M7_SAPOF</name>
<dbReference type="InterPro" id="IPR036691">
    <property type="entry name" value="Endo/exonu/phosph_ase_sf"/>
</dbReference>
<evidence type="ECO:0000313" key="2">
    <source>
        <dbReference type="Proteomes" id="UP001443914"/>
    </source>
</evidence>
<protein>
    <recommendedName>
        <fullName evidence="3">Exo_endo_phos domain-containing protein</fullName>
    </recommendedName>
</protein>
<keyword evidence="2" id="KW-1185">Reference proteome</keyword>
<dbReference type="PANTHER" id="PTHR33710">
    <property type="entry name" value="BNAC02G09200D PROTEIN"/>
    <property type="match status" value="1"/>
</dbReference>
<accession>A0AAW1J3M7</accession>
<reference evidence="1" key="1">
    <citation type="submission" date="2024-03" db="EMBL/GenBank/DDBJ databases">
        <title>WGS assembly of Saponaria officinalis var. Norfolk2.</title>
        <authorList>
            <person name="Jenkins J."/>
            <person name="Shu S."/>
            <person name="Grimwood J."/>
            <person name="Barry K."/>
            <person name="Goodstein D."/>
            <person name="Schmutz J."/>
            <person name="Leebens-Mack J."/>
            <person name="Osbourn A."/>
        </authorList>
    </citation>
    <scope>NUCLEOTIDE SEQUENCE [LARGE SCALE GENOMIC DNA]</scope>
    <source>
        <strain evidence="1">JIC</strain>
    </source>
</reference>
<dbReference type="Gene3D" id="3.60.10.10">
    <property type="entry name" value="Endonuclease/exonuclease/phosphatase"/>
    <property type="match status" value="1"/>
</dbReference>
<dbReference type="SUPFAM" id="SSF56219">
    <property type="entry name" value="DNase I-like"/>
    <property type="match status" value="1"/>
</dbReference>
<dbReference type="PANTHER" id="PTHR33710:SF81">
    <property type="entry name" value="ENDONUCLEASE_EXONUCLEASE_PHOSPHATASE DOMAIN-CONTAINING PROTEIN"/>
    <property type="match status" value="1"/>
</dbReference>
<dbReference type="EMBL" id="JBDFQZ010000008">
    <property type="protein sequence ID" value="KAK9697189.1"/>
    <property type="molecule type" value="Genomic_DNA"/>
</dbReference>
<evidence type="ECO:0008006" key="3">
    <source>
        <dbReference type="Google" id="ProtNLM"/>
    </source>
</evidence>
<evidence type="ECO:0000313" key="1">
    <source>
        <dbReference type="EMBL" id="KAK9697189.1"/>
    </source>
</evidence>
<sequence length="155" mass="18033">MWKSLCSYGAGCSAPWIVWGDFNNVLYPNERIGSDVSWSEIREFRQCLHTTDLHDAKVFGSFFTWNNKHEGGDRVFSRIDQVLVNSLWYSLFPDAMDHFLREGTFDHCPCVINLFDVQPPKARPFKYFNMWSMDKSFTHIVSGCWSQSVVGNPMF</sequence>
<dbReference type="Proteomes" id="UP001443914">
    <property type="component" value="Unassembled WGS sequence"/>
</dbReference>
<comment type="caution">
    <text evidence="1">The sequence shown here is derived from an EMBL/GenBank/DDBJ whole genome shotgun (WGS) entry which is preliminary data.</text>
</comment>
<proteinExistence type="predicted"/>